<feature type="signal peptide" evidence="2">
    <location>
        <begin position="1"/>
        <end position="20"/>
    </location>
</feature>
<reference evidence="4" key="1">
    <citation type="submission" date="2016-10" db="EMBL/GenBank/DDBJ databases">
        <authorList>
            <person name="Varghese N."/>
            <person name="Submissions S."/>
        </authorList>
    </citation>
    <scope>NUCLEOTIDE SEQUENCE [LARGE SCALE GENOMIC DNA]</scope>
    <source>
        <strain evidence="4">Nm76</strain>
    </source>
</reference>
<evidence type="ECO:0000313" key="4">
    <source>
        <dbReference type="Proteomes" id="UP000198814"/>
    </source>
</evidence>
<proteinExistence type="predicted"/>
<keyword evidence="2" id="KW-0732">Signal</keyword>
<evidence type="ECO:0000256" key="1">
    <source>
        <dbReference type="SAM" id="MobiDB-lite"/>
    </source>
</evidence>
<evidence type="ECO:0000313" key="3">
    <source>
        <dbReference type="EMBL" id="SEO62870.1"/>
    </source>
</evidence>
<feature type="compositionally biased region" description="Pro residues" evidence="1">
    <location>
        <begin position="164"/>
        <end position="181"/>
    </location>
</feature>
<sequence length="181" mass="18303">MFTSKRFSVLLLTGMLTACANMPTGPSVLTLPGTGKSFDQFRADDYECRAYAYQQIGGTTPQQSARSSGVESAAIGTGLGAAAGAALGGGQGAAIGAGTGLLLGSAAGAGTASSSWYVNQDRYDISYIQCMYAKGHRVPVSGNITNDQPVSTGSSPRIATPPANFTPPPPPPGNPPPPPPR</sequence>
<dbReference type="OrthoDB" id="5573966at2"/>
<dbReference type="EMBL" id="FODO01000013">
    <property type="protein sequence ID" value="SEO62870.1"/>
    <property type="molecule type" value="Genomic_DNA"/>
</dbReference>
<name>A0A1H8R8Y7_9PROT</name>
<organism evidence="3 4">
    <name type="scientific">Nitrosomonas oligotropha</name>
    <dbReference type="NCBI Taxonomy" id="42354"/>
    <lineage>
        <taxon>Bacteria</taxon>
        <taxon>Pseudomonadati</taxon>
        <taxon>Pseudomonadota</taxon>
        <taxon>Betaproteobacteria</taxon>
        <taxon>Nitrosomonadales</taxon>
        <taxon>Nitrosomonadaceae</taxon>
        <taxon>Nitrosomonas</taxon>
    </lineage>
</organism>
<dbReference type="STRING" id="42354.SAMN05216333_11392"/>
<feature type="chain" id="PRO_5011571203" evidence="2">
    <location>
        <begin position="21"/>
        <end position="181"/>
    </location>
</feature>
<dbReference type="AlphaFoldDB" id="A0A1H8R8Y7"/>
<evidence type="ECO:0000256" key="2">
    <source>
        <dbReference type="SAM" id="SignalP"/>
    </source>
</evidence>
<gene>
    <name evidence="3" type="ORF">SAMN05216333_11392</name>
</gene>
<protein>
    <submittedName>
        <fullName evidence="3">Glycine-zipper containing OmpA-like membrane domain-containing protein</fullName>
    </submittedName>
</protein>
<dbReference type="Proteomes" id="UP000198814">
    <property type="component" value="Unassembled WGS sequence"/>
</dbReference>
<dbReference type="RefSeq" id="WP_090318893.1">
    <property type="nucleotide sequence ID" value="NZ_FNOE01000011.1"/>
</dbReference>
<feature type="region of interest" description="Disordered" evidence="1">
    <location>
        <begin position="143"/>
        <end position="181"/>
    </location>
</feature>
<accession>A0A1H8R8Y7</accession>
<keyword evidence="4" id="KW-1185">Reference proteome</keyword>
<feature type="compositionally biased region" description="Polar residues" evidence="1">
    <location>
        <begin position="143"/>
        <end position="157"/>
    </location>
</feature>
<dbReference type="PROSITE" id="PS51257">
    <property type="entry name" value="PROKAR_LIPOPROTEIN"/>
    <property type="match status" value="1"/>
</dbReference>